<reference evidence="1 2" key="1">
    <citation type="journal article" date="2018" name="Nat. Biotechnol.">
        <title>A standardized bacterial taxonomy based on genome phylogeny substantially revises the tree of life.</title>
        <authorList>
            <person name="Parks D.H."/>
            <person name="Chuvochina M."/>
            <person name="Waite D.W."/>
            <person name="Rinke C."/>
            <person name="Skarshewski A."/>
            <person name="Chaumeil P.A."/>
            <person name="Hugenholtz P."/>
        </authorList>
    </citation>
    <scope>NUCLEOTIDE SEQUENCE [LARGE SCALE GENOMIC DNA]</scope>
    <source>
        <strain evidence="1">UBA9152</strain>
    </source>
</reference>
<evidence type="ECO:0000313" key="1">
    <source>
        <dbReference type="EMBL" id="HAN25822.1"/>
    </source>
</evidence>
<dbReference type="AlphaFoldDB" id="A0A3C1KGN6"/>
<evidence type="ECO:0000313" key="2">
    <source>
        <dbReference type="Proteomes" id="UP000257479"/>
    </source>
</evidence>
<sequence length="63" mass="7236">MTDIDIKPGQVWRRKSDGVETTVISADVSGAPWPQVRHQAKRLIDSDRSQFLRKYELVKEPEA</sequence>
<gene>
    <name evidence="1" type="ORF">DCP95_14825</name>
</gene>
<proteinExistence type="predicted"/>
<name>A0A3C1KGN6_9MICO</name>
<accession>A0A3C1KGN6</accession>
<protein>
    <submittedName>
        <fullName evidence="1">Uncharacterized protein</fullName>
    </submittedName>
</protein>
<dbReference type="Proteomes" id="UP000257479">
    <property type="component" value="Unassembled WGS sequence"/>
</dbReference>
<organism evidence="1 2">
    <name type="scientific">Microbacterium ginsengisoli</name>
    <dbReference type="NCBI Taxonomy" id="400772"/>
    <lineage>
        <taxon>Bacteria</taxon>
        <taxon>Bacillati</taxon>
        <taxon>Actinomycetota</taxon>
        <taxon>Actinomycetes</taxon>
        <taxon>Micrococcales</taxon>
        <taxon>Microbacteriaceae</taxon>
        <taxon>Microbacterium</taxon>
    </lineage>
</organism>
<comment type="caution">
    <text evidence="1">The sequence shown here is derived from an EMBL/GenBank/DDBJ whole genome shotgun (WGS) entry which is preliminary data.</text>
</comment>
<dbReference type="EMBL" id="DMNG01000260">
    <property type="protein sequence ID" value="HAN25822.1"/>
    <property type="molecule type" value="Genomic_DNA"/>
</dbReference>